<accession>A0ABW5V130</accession>
<keyword evidence="8" id="KW-1185">Reference proteome</keyword>
<dbReference type="Proteomes" id="UP001597492">
    <property type="component" value="Unassembled WGS sequence"/>
</dbReference>
<organism evidence="7 8">
    <name type="scientific">Gulosibacter faecalis</name>
    <dbReference type="NCBI Taxonomy" id="272240"/>
    <lineage>
        <taxon>Bacteria</taxon>
        <taxon>Bacillati</taxon>
        <taxon>Actinomycetota</taxon>
        <taxon>Actinomycetes</taxon>
        <taxon>Micrococcales</taxon>
        <taxon>Microbacteriaceae</taxon>
        <taxon>Gulosibacter</taxon>
    </lineage>
</organism>
<evidence type="ECO:0000256" key="2">
    <source>
        <dbReference type="ARBA" id="ARBA00022692"/>
    </source>
</evidence>
<dbReference type="EMBL" id="JBHUNE010000009">
    <property type="protein sequence ID" value="MFD2759170.1"/>
    <property type="molecule type" value="Genomic_DNA"/>
</dbReference>
<evidence type="ECO:0000313" key="7">
    <source>
        <dbReference type="EMBL" id="MFD2759170.1"/>
    </source>
</evidence>
<sequence length="289" mass="31259">MSAPATPRIASYADDDIVIGEGVALSIPAAGWVLRAGSAAIDAAIVFIGYLVSLLALGWVLTSFVLNNNMQFETAWVPVIQITWAVLWFLLVPLTIETLSNGRSLGKLIFGLRVVRDDGGAIGFRHSFVRAIAGLAEIFGTMGSIAALVGLFNPRSKRVGDLLAGTYAQYERAPKPKPLGLTLPPQLAAWANLADVARLPDPLARRIRDFFTQAHALSPNAREHLAGDLARRARPYVHPIPDVDATTFLVGVTVVRRDREYAGMLGRQRRTARLDATLHGNPHGFPTRG</sequence>
<reference evidence="8" key="1">
    <citation type="journal article" date="2019" name="Int. J. Syst. Evol. Microbiol.">
        <title>The Global Catalogue of Microorganisms (GCM) 10K type strain sequencing project: providing services to taxonomists for standard genome sequencing and annotation.</title>
        <authorList>
            <consortium name="The Broad Institute Genomics Platform"/>
            <consortium name="The Broad Institute Genome Sequencing Center for Infectious Disease"/>
            <person name="Wu L."/>
            <person name="Ma J."/>
        </authorList>
    </citation>
    <scope>NUCLEOTIDE SEQUENCE [LARGE SCALE GENOMIC DNA]</scope>
    <source>
        <strain evidence="8">TISTR 1514</strain>
    </source>
</reference>
<keyword evidence="2 5" id="KW-0812">Transmembrane</keyword>
<feature type="transmembrane region" description="Helical" evidence="5">
    <location>
        <begin position="43"/>
        <end position="66"/>
    </location>
</feature>
<evidence type="ECO:0000313" key="8">
    <source>
        <dbReference type="Proteomes" id="UP001597492"/>
    </source>
</evidence>
<evidence type="ECO:0000259" key="6">
    <source>
        <dbReference type="Pfam" id="PF06271"/>
    </source>
</evidence>
<dbReference type="Pfam" id="PF06271">
    <property type="entry name" value="RDD"/>
    <property type="match status" value="1"/>
</dbReference>
<gene>
    <name evidence="7" type="ORF">ACFSW7_12370</name>
</gene>
<feature type="transmembrane region" description="Helical" evidence="5">
    <location>
        <begin position="128"/>
        <end position="152"/>
    </location>
</feature>
<evidence type="ECO:0000256" key="4">
    <source>
        <dbReference type="ARBA" id="ARBA00023136"/>
    </source>
</evidence>
<keyword evidence="4 5" id="KW-0472">Membrane</keyword>
<evidence type="ECO:0000256" key="1">
    <source>
        <dbReference type="ARBA" id="ARBA00004141"/>
    </source>
</evidence>
<comment type="caution">
    <text evidence="7">The sequence shown here is derived from an EMBL/GenBank/DDBJ whole genome shotgun (WGS) entry which is preliminary data.</text>
</comment>
<proteinExistence type="predicted"/>
<dbReference type="RefSeq" id="WP_019618684.1">
    <property type="nucleotide sequence ID" value="NZ_JBHUNE010000009.1"/>
</dbReference>
<dbReference type="PANTHER" id="PTHR38480:SF1">
    <property type="entry name" value="SLR0254 PROTEIN"/>
    <property type="match status" value="1"/>
</dbReference>
<dbReference type="InterPro" id="IPR010432">
    <property type="entry name" value="RDD"/>
</dbReference>
<feature type="transmembrane region" description="Helical" evidence="5">
    <location>
        <begin position="75"/>
        <end position="96"/>
    </location>
</feature>
<evidence type="ECO:0000256" key="3">
    <source>
        <dbReference type="ARBA" id="ARBA00022989"/>
    </source>
</evidence>
<evidence type="ECO:0000256" key="5">
    <source>
        <dbReference type="SAM" id="Phobius"/>
    </source>
</evidence>
<protein>
    <submittedName>
        <fullName evidence="7">RDD family protein</fullName>
    </submittedName>
</protein>
<dbReference type="PANTHER" id="PTHR38480">
    <property type="entry name" value="SLR0254 PROTEIN"/>
    <property type="match status" value="1"/>
</dbReference>
<comment type="subcellular location">
    <subcellularLocation>
        <location evidence="1">Membrane</location>
        <topology evidence="1">Multi-pass membrane protein</topology>
    </subcellularLocation>
</comment>
<feature type="domain" description="RDD" evidence="6">
    <location>
        <begin position="30"/>
        <end position="165"/>
    </location>
</feature>
<keyword evidence="3 5" id="KW-1133">Transmembrane helix</keyword>
<name>A0ABW5V130_9MICO</name>